<reference evidence="2" key="1">
    <citation type="submission" date="2017-02" db="EMBL/GenBank/DDBJ databases">
        <title>Comparative genomics and description of representatives of a novel lineage of planctomycetes thriving in anoxic sediments.</title>
        <authorList>
            <person name="Spring S."/>
            <person name="Bunk B."/>
            <person name="Sproer C."/>
        </authorList>
    </citation>
    <scope>NUCLEOTIDE SEQUENCE [LARGE SCALE GENOMIC DNA]</scope>
    <source>
        <strain evidence="2">ST-NAGAB-D1</strain>
    </source>
</reference>
<dbReference type="STRING" id="1936003.STSP2_00767"/>
<dbReference type="AlphaFoldDB" id="A0A1U9NI65"/>
<dbReference type="KEGG" id="alus:STSP2_00767"/>
<sequence>MDNSFSSLCDAFYVDMQVNTELELPNQRDTVLTFFERIRKQFPAMGNFYRRESGDFCLEQEMLQERYRYVNLDTDRLCSGCVCPTTMEDAHELNMSVLELAPYMLGLSSLDIASLDLTYTMDFDCKGNHHEIVSEAFMAGTPFASFADTPGATQIGCCPSAIIAFDEDCRLQARVAVESRTPVFDIRNRKYRPGDPISIYMTIRRYPGPDAKFEAPAEYRRQVELAEQLMVEKILPNFVSPLTAAIARR</sequence>
<dbReference type="EMBL" id="CP019791">
    <property type="protein sequence ID" value="AQT67619.1"/>
    <property type="molecule type" value="Genomic_DNA"/>
</dbReference>
<keyword evidence="2" id="KW-1185">Reference proteome</keyword>
<evidence type="ECO:0000313" key="2">
    <source>
        <dbReference type="Proteomes" id="UP000189674"/>
    </source>
</evidence>
<accession>A0A1U9NI65</accession>
<name>A0A1U9NI65_9BACT</name>
<gene>
    <name evidence="1" type="ORF">STSP2_00767</name>
</gene>
<dbReference type="Proteomes" id="UP000189674">
    <property type="component" value="Chromosome"/>
</dbReference>
<organism evidence="1 2">
    <name type="scientific">Anaerohalosphaera lusitana</name>
    <dbReference type="NCBI Taxonomy" id="1936003"/>
    <lineage>
        <taxon>Bacteria</taxon>
        <taxon>Pseudomonadati</taxon>
        <taxon>Planctomycetota</taxon>
        <taxon>Phycisphaerae</taxon>
        <taxon>Sedimentisphaerales</taxon>
        <taxon>Anaerohalosphaeraceae</taxon>
        <taxon>Anaerohalosphaera</taxon>
    </lineage>
</organism>
<proteinExistence type="predicted"/>
<dbReference type="OrthoDB" id="250042at2"/>
<protein>
    <submittedName>
        <fullName evidence="1">Uncharacterized protein</fullName>
    </submittedName>
</protein>
<dbReference type="RefSeq" id="WP_146659958.1">
    <property type="nucleotide sequence ID" value="NZ_CP019791.1"/>
</dbReference>
<evidence type="ECO:0000313" key="1">
    <source>
        <dbReference type="EMBL" id="AQT67619.1"/>
    </source>
</evidence>